<organism evidence="2 3">
    <name type="scientific">Sanghuangporus baumii</name>
    <name type="common">Phellinus baumii</name>
    <dbReference type="NCBI Taxonomy" id="108892"/>
    <lineage>
        <taxon>Eukaryota</taxon>
        <taxon>Fungi</taxon>
        <taxon>Dikarya</taxon>
        <taxon>Basidiomycota</taxon>
        <taxon>Agaricomycotina</taxon>
        <taxon>Agaricomycetes</taxon>
        <taxon>Hymenochaetales</taxon>
        <taxon>Hymenochaetaceae</taxon>
        <taxon>Sanghuangporus</taxon>
    </lineage>
</organism>
<dbReference type="EMBL" id="LNZH02000135">
    <property type="protein sequence ID" value="OCB90358.1"/>
    <property type="molecule type" value="Genomic_DNA"/>
</dbReference>
<protein>
    <recommendedName>
        <fullName evidence="4">C2H2-type domain-containing protein</fullName>
    </recommendedName>
</protein>
<gene>
    <name evidence="2" type="ORF">A7U60_g2457</name>
</gene>
<dbReference type="InterPro" id="IPR041078">
    <property type="entry name" value="Plavaka"/>
</dbReference>
<sequence>MPISSNWCPSCFKTFNNSADVTRHIKVSRCRENVRDGRHSTPQPSFLRSPSHHDTGNLHKNLEQTDSNEVTGLLDYVMEVDNDLGWAYLNNSEAASNGNHPTPTSHQPANLESCGQAEVESRAAVDYFEGAGKVYGKGEDTFSRLWTSGECASYRRANPYYPFSCFTDFEVGKWLVELGISQSKIDEFFKLKYVQDRPLSFDSSNALRKKVEQLPSPPCWKEAEVEVPGAKTQHPLKLFYRDALECFEYLFGNPVFNGKMEFVPQKVWQGDRAERLYSEMMTGDLVWDVQSKVSPGETLGLVILASDKTHLTNFQGDKECHAVYLTCGNIHKDLRRKATSRSWMLIGQIPIAKFMEDKEVAGMLAARLYHRCMDIILENMKRCSHTPKLIVDPAGDRRLVRTIAAALQADLPEMHTIACTSQRVLPVSTAEQADFGDGKQHKLRKGQSTLKEIDSLLSHTSPRNFIHFQKIAKEKGLNGVQEPFWRDWKFADPSVVLAPDALHQWHKFFADHPLKWAVSLLGKEEYDKRLSALQPRIGYRSFPRGVTKFKQHSLRETRDLECSLVAILQGHPRVELETLKAFRALKDFIYTAQYESQSTGTLKDMDKYIKIFHRHKKALSNAGVRDGMQKRGEFHIPKMELLMHVVQAIRMLGSAPQFSTEQSERAHITECKQPYKLTNHRSYQEQMCRRLDNLLRVHVVSQLVLWEECRKQAGLSSQEADLDPKENTCLTKQMSEKLRQKFLPQPVEDISMNEMAVRGDNSTWLLNFHFDHIHVKFDSVEPRYGAAQFQEELLKYLKDQHHHQPFEGFRMPFNELFIWWSVRVQLKDPQDESSPQPLQRISARPKTALKPACFNFVLVNGASKLGIYGIVGDHFAAQLRMVFVACNKHSKERSEPLAYVHVLIPGDKSVKSIEGERQFCPDAGTEMFRVRRRCLRGGERVGMVVALKDIWRPVELVPRFGKRCPPEWTCDTAVEEAEEFHINPFCDKITYQHVY</sequence>
<dbReference type="Pfam" id="PF18759">
    <property type="entry name" value="Plavaka"/>
    <property type="match status" value="1"/>
</dbReference>
<reference evidence="2" key="1">
    <citation type="submission" date="2016-06" db="EMBL/GenBank/DDBJ databases">
        <title>Draft Genome sequence of the fungus Inonotus baumii.</title>
        <authorList>
            <person name="Zhu H."/>
            <person name="Lin W."/>
        </authorList>
    </citation>
    <scope>NUCLEOTIDE SEQUENCE</scope>
    <source>
        <strain evidence="2">821</strain>
    </source>
</reference>
<evidence type="ECO:0000313" key="3">
    <source>
        <dbReference type="Proteomes" id="UP000757232"/>
    </source>
</evidence>
<evidence type="ECO:0000256" key="1">
    <source>
        <dbReference type="SAM" id="MobiDB-lite"/>
    </source>
</evidence>
<feature type="region of interest" description="Disordered" evidence="1">
    <location>
        <begin position="33"/>
        <end position="65"/>
    </location>
</feature>
<name>A0A9Q5I298_SANBA</name>
<dbReference type="Proteomes" id="UP000757232">
    <property type="component" value="Unassembled WGS sequence"/>
</dbReference>
<keyword evidence="3" id="KW-1185">Reference proteome</keyword>
<evidence type="ECO:0000313" key="2">
    <source>
        <dbReference type="EMBL" id="OCB90358.1"/>
    </source>
</evidence>
<dbReference type="AlphaFoldDB" id="A0A9Q5I298"/>
<feature type="compositionally biased region" description="Basic and acidic residues" evidence="1">
    <location>
        <begin position="51"/>
        <end position="63"/>
    </location>
</feature>
<feature type="region of interest" description="Disordered" evidence="1">
    <location>
        <begin position="95"/>
        <end position="115"/>
    </location>
</feature>
<proteinExistence type="predicted"/>
<comment type="caution">
    <text evidence="2">The sequence shown here is derived from an EMBL/GenBank/DDBJ whole genome shotgun (WGS) entry which is preliminary data.</text>
</comment>
<feature type="compositionally biased region" description="Polar residues" evidence="1">
    <location>
        <begin position="95"/>
        <end position="110"/>
    </location>
</feature>
<accession>A0A9Q5I298</accession>
<dbReference type="OrthoDB" id="2576233at2759"/>
<evidence type="ECO:0008006" key="4">
    <source>
        <dbReference type="Google" id="ProtNLM"/>
    </source>
</evidence>